<protein>
    <submittedName>
        <fullName evidence="1">Uncharacterized protein</fullName>
    </submittedName>
</protein>
<sequence>MGMSCPPGAELSRETRIFIPNPILRSPRRLGPRRRSAIYLVPLFKNVKIMLFDSPVQRPT</sequence>
<organism evidence="1">
    <name type="scientific">Picea glauca</name>
    <name type="common">White spruce</name>
    <name type="synonym">Pinus glauca</name>
    <dbReference type="NCBI Taxonomy" id="3330"/>
    <lineage>
        <taxon>Eukaryota</taxon>
        <taxon>Viridiplantae</taxon>
        <taxon>Streptophyta</taxon>
        <taxon>Embryophyta</taxon>
        <taxon>Tracheophyta</taxon>
        <taxon>Spermatophyta</taxon>
        <taxon>Pinopsida</taxon>
        <taxon>Pinidae</taxon>
        <taxon>Conifers I</taxon>
        <taxon>Pinales</taxon>
        <taxon>Pinaceae</taxon>
        <taxon>Picea</taxon>
    </lineage>
</organism>
<evidence type="ECO:0000313" key="1">
    <source>
        <dbReference type="EMBL" id="KUM50139.1"/>
    </source>
</evidence>
<dbReference type="EMBL" id="LKAM01000002">
    <property type="protein sequence ID" value="KUM50139.1"/>
    <property type="molecule type" value="Genomic_DNA"/>
</dbReference>
<gene>
    <name evidence="1" type="ORF">ABT39_MTgene3367</name>
</gene>
<name>A0A101M3C2_PICGL</name>
<proteinExistence type="predicted"/>
<dbReference type="AlphaFoldDB" id="A0A101M3C2"/>
<geneLocation type="mitochondrion" evidence="1"/>
<comment type="caution">
    <text evidence="1">The sequence shown here is derived from an EMBL/GenBank/DDBJ whole genome shotgun (WGS) entry which is preliminary data.</text>
</comment>
<keyword evidence="1" id="KW-0496">Mitochondrion</keyword>
<reference evidence="1" key="1">
    <citation type="journal article" date="2015" name="Genome Biol. Evol.">
        <title>Organellar Genomes of White Spruce (Picea glauca): Assembly and Annotation.</title>
        <authorList>
            <person name="Jackman S.D."/>
            <person name="Warren R.L."/>
            <person name="Gibb E.A."/>
            <person name="Vandervalk B.P."/>
            <person name="Mohamadi H."/>
            <person name="Chu J."/>
            <person name="Raymond A."/>
            <person name="Pleasance S."/>
            <person name="Coope R."/>
            <person name="Wildung M.R."/>
            <person name="Ritland C.E."/>
            <person name="Bousquet J."/>
            <person name="Jones S.J."/>
            <person name="Bohlmann J."/>
            <person name="Birol I."/>
        </authorList>
    </citation>
    <scope>NUCLEOTIDE SEQUENCE [LARGE SCALE GENOMIC DNA]</scope>
    <source>
        <tissue evidence="1">Flushing bud</tissue>
    </source>
</reference>
<accession>A0A101M3C2</accession>